<name>A0ABR4I6W8_9EURO</name>
<evidence type="ECO:0000313" key="3">
    <source>
        <dbReference type="EMBL" id="KAL2823440.1"/>
    </source>
</evidence>
<feature type="domain" description="DUF8035" evidence="2">
    <location>
        <begin position="56"/>
        <end position="112"/>
    </location>
</feature>
<evidence type="ECO:0000313" key="4">
    <source>
        <dbReference type="Proteomes" id="UP001610335"/>
    </source>
</evidence>
<keyword evidence="4" id="KW-1185">Reference proteome</keyword>
<dbReference type="Proteomes" id="UP001610335">
    <property type="component" value="Unassembled WGS sequence"/>
</dbReference>
<reference evidence="3 4" key="1">
    <citation type="submission" date="2024-07" db="EMBL/GenBank/DDBJ databases">
        <title>Section-level genome sequencing and comparative genomics of Aspergillus sections Usti and Cavernicolus.</title>
        <authorList>
            <consortium name="Lawrence Berkeley National Laboratory"/>
            <person name="Nybo J.L."/>
            <person name="Vesth T.C."/>
            <person name="Theobald S."/>
            <person name="Frisvad J.C."/>
            <person name="Larsen T.O."/>
            <person name="Kjaerboelling I."/>
            <person name="Rothschild-Mancinelli K."/>
            <person name="Lyhne E.K."/>
            <person name="Kogle M.E."/>
            <person name="Barry K."/>
            <person name="Clum A."/>
            <person name="Na H."/>
            <person name="Ledsgaard L."/>
            <person name="Lin J."/>
            <person name="Lipzen A."/>
            <person name="Kuo A."/>
            <person name="Riley R."/>
            <person name="Mondo S."/>
            <person name="LaButti K."/>
            <person name="Haridas S."/>
            <person name="Pangalinan J."/>
            <person name="Salamov A.A."/>
            <person name="Simmons B.A."/>
            <person name="Magnuson J.K."/>
            <person name="Chen J."/>
            <person name="Drula E."/>
            <person name="Henrissat B."/>
            <person name="Wiebenga A."/>
            <person name="Lubbers R.J."/>
            <person name="Gomes A.C."/>
            <person name="Makela M.R."/>
            <person name="Stajich J."/>
            <person name="Grigoriev I.V."/>
            <person name="Mortensen U.H."/>
            <person name="De vries R.P."/>
            <person name="Baker S.E."/>
            <person name="Andersen M.R."/>
        </authorList>
    </citation>
    <scope>NUCLEOTIDE SEQUENCE [LARGE SCALE GENOMIC DNA]</scope>
    <source>
        <strain evidence="3 4">CBS 600.67</strain>
    </source>
</reference>
<gene>
    <name evidence="3" type="ORF">BDW59DRAFT_96766</name>
</gene>
<dbReference type="Pfam" id="PF26118">
    <property type="entry name" value="DUF8035"/>
    <property type="match status" value="1"/>
</dbReference>
<evidence type="ECO:0000256" key="1">
    <source>
        <dbReference type="SAM" id="MobiDB-lite"/>
    </source>
</evidence>
<dbReference type="EMBL" id="JBFXLS010000052">
    <property type="protein sequence ID" value="KAL2823440.1"/>
    <property type="molecule type" value="Genomic_DNA"/>
</dbReference>
<comment type="caution">
    <text evidence="3">The sequence shown here is derived from an EMBL/GenBank/DDBJ whole genome shotgun (WGS) entry which is preliminary data.</text>
</comment>
<feature type="region of interest" description="Disordered" evidence="1">
    <location>
        <begin position="34"/>
        <end position="57"/>
    </location>
</feature>
<dbReference type="InterPro" id="IPR058348">
    <property type="entry name" value="DUF8035"/>
</dbReference>
<protein>
    <recommendedName>
        <fullName evidence="2">DUF8035 domain-containing protein</fullName>
    </recommendedName>
</protein>
<proteinExistence type="predicted"/>
<evidence type="ECO:0000259" key="2">
    <source>
        <dbReference type="Pfam" id="PF26118"/>
    </source>
</evidence>
<accession>A0ABR4I6W8</accession>
<organism evidence="3 4">
    <name type="scientific">Aspergillus cavernicola</name>
    <dbReference type="NCBI Taxonomy" id="176166"/>
    <lineage>
        <taxon>Eukaryota</taxon>
        <taxon>Fungi</taxon>
        <taxon>Dikarya</taxon>
        <taxon>Ascomycota</taxon>
        <taxon>Pezizomycotina</taxon>
        <taxon>Eurotiomycetes</taxon>
        <taxon>Eurotiomycetidae</taxon>
        <taxon>Eurotiales</taxon>
        <taxon>Aspergillaceae</taxon>
        <taxon>Aspergillus</taxon>
        <taxon>Aspergillus subgen. Nidulantes</taxon>
    </lineage>
</organism>
<sequence>MTPAADHDPLREAVTKEFTLAGYTEAQIQVVLDRQESLKQKDKAKGDKNPSSEPDRERWIKIHRRHIVPETLTAYKLPWGWDEMDDDYILIKEWISEEFQDELFEHSRRIQERRLNAGGRDAFTEFEDERMGKKEYMRRYNVVRKRGPSKKGWIYT</sequence>